<evidence type="ECO:0000313" key="1">
    <source>
        <dbReference type="EMBL" id="CCC95177.1"/>
    </source>
</evidence>
<name>G0V0K6_TRYCI</name>
<organism evidence="1">
    <name type="scientific">Trypanosoma congolense (strain IL3000)</name>
    <dbReference type="NCBI Taxonomy" id="1068625"/>
    <lineage>
        <taxon>Eukaryota</taxon>
        <taxon>Discoba</taxon>
        <taxon>Euglenozoa</taxon>
        <taxon>Kinetoplastea</taxon>
        <taxon>Metakinetoplastina</taxon>
        <taxon>Trypanosomatida</taxon>
        <taxon>Trypanosomatidae</taxon>
        <taxon>Trypanosoma</taxon>
        <taxon>Nannomonas</taxon>
    </lineage>
</organism>
<dbReference type="AlphaFoldDB" id="G0V0K6"/>
<gene>
    <name evidence="1" type="ORF">TCIL3000_11_5980</name>
</gene>
<proteinExistence type="predicted"/>
<protein>
    <submittedName>
        <fullName evidence="1">Uncharacterized protein</fullName>
    </submittedName>
</protein>
<reference evidence="1" key="1">
    <citation type="journal article" date="2012" name="Proc. Natl. Acad. Sci. U.S.A.">
        <title>Antigenic diversity is generated by distinct evolutionary mechanisms in African trypanosome species.</title>
        <authorList>
            <person name="Jackson A.P."/>
            <person name="Berry A."/>
            <person name="Aslett M."/>
            <person name="Allison H.C."/>
            <person name="Burton P."/>
            <person name="Vavrova-Anderson J."/>
            <person name="Brown R."/>
            <person name="Browne H."/>
            <person name="Corton N."/>
            <person name="Hauser H."/>
            <person name="Gamble J."/>
            <person name="Gilderthorp R."/>
            <person name="Marcello L."/>
            <person name="McQuillan J."/>
            <person name="Otto T.D."/>
            <person name="Quail M.A."/>
            <person name="Sanders M.J."/>
            <person name="van Tonder A."/>
            <person name="Ginger M.L."/>
            <person name="Field M.C."/>
            <person name="Barry J.D."/>
            <person name="Hertz-Fowler C."/>
            <person name="Berriman M."/>
        </authorList>
    </citation>
    <scope>NUCLEOTIDE SEQUENCE</scope>
    <source>
        <strain evidence="1">IL3000</strain>
    </source>
</reference>
<dbReference type="VEuPathDB" id="TriTrypDB:TcIL3000.11.5980"/>
<dbReference type="EMBL" id="HE575324">
    <property type="protein sequence ID" value="CCC95177.1"/>
    <property type="molecule type" value="Genomic_DNA"/>
</dbReference>
<accession>G0V0K6</accession>
<sequence length="579" mass="63546">MVEVFRVQLLGSNASKKDGNEQPDLVLHDEINIDRRSVTSGDAGEEEEELTRGSTSIHAMQNWSAAIAIKYIEGDVGEGADGALMSVASHETRDRPLACCRLRGGGRLLMLNPVEDGNYLLAITVPRCIWRWLGSVAFTIVLSTSVRGYEIPYNVASVISVPTYFPLRNRVVENVGAVQEALSERMRQIVEFTTYLSECGKQETSTSAASMHDARVVVMTIQRMHNTIPSHLCHRGRLGIAMQNLLWSATSYSHHISLSGAIGSGGLCKGHKRLVVTASAVWLHGKPIFSSSTPEDFQMYLLPAAVVTYMSRQLTSQSNFLITVKCFALHSRTGADCLRFPGYIKSQSAAEFSSAAICLCFASEEGWIISLLTEVALSEFSGAPISHIISGVTKLITTTFATPRFVNFVNSEDPERLLPIKSSSITTVPFPVIFEALRGIDIFQHCCDNGIHAVNVLQNTSVFHFEKKSSNCEYIDDSFSDPWPNHLGAAATEMTRFAAQSFRHRKRRNDCCIDSGRNCMPSSPTFSVLRSDKAVVVMAALPVCTPRAAVYLVVLDLCSGGTTTSELRAFALWLLMRLV</sequence>